<dbReference type="InterPro" id="IPR002491">
    <property type="entry name" value="ABC_transptr_periplasmic_BD"/>
</dbReference>
<dbReference type="Pfam" id="PF01497">
    <property type="entry name" value="Peripla_BP_2"/>
    <property type="match status" value="1"/>
</dbReference>
<dbReference type="Gene3D" id="3.40.50.1980">
    <property type="entry name" value="Nitrogenase molybdenum iron protein domain"/>
    <property type="match status" value="2"/>
</dbReference>
<dbReference type="RefSeq" id="WP_104002842.1">
    <property type="nucleotide sequence ID" value="NZ_FNVQ01000001.1"/>
</dbReference>
<evidence type="ECO:0000256" key="1">
    <source>
        <dbReference type="SAM" id="SignalP"/>
    </source>
</evidence>
<dbReference type="PANTHER" id="PTHR30535:SF34">
    <property type="entry name" value="MOLYBDATE-BINDING PROTEIN MOLA"/>
    <property type="match status" value="1"/>
</dbReference>
<protein>
    <submittedName>
        <fullName evidence="3">Iron complex transport system substrate-binding protein</fullName>
    </submittedName>
</protein>
<feature type="signal peptide" evidence="1">
    <location>
        <begin position="1"/>
        <end position="22"/>
    </location>
</feature>
<reference evidence="3 4" key="1">
    <citation type="submission" date="2016-10" db="EMBL/GenBank/DDBJ databases">
        <authorList>
            <person name="de Groot N.N."/>
        </authorList>
    </citation>
    <scope>NUCLEOTIDE SEQUENCE [LARGE SCALE GENOMIC DNA]</scope>
    <source>
        <strain evidence="3 4">DSM 22012</strain>
    </source>
</reference>
<dbReference type="Proteomes" id="UP000236745">
    <property type="component" value="Unassembled WGS sequence"/>
</dbReference>
<keyword evidence="1" id="KW-0732">Signal</keyword>
<feature type="domain" description="Fe/B12 periplasmic-binding" evidence="2">
    <location>
        <begin position="45"/>
        <end position="350"/>
    </location>
</feature>
<feature type="chain" id="PRO_5009291153" evidence="1">
    <location>
        <begin position="23"/>
        <end position="378"/>
    </location>
</feature>
<organism evidence="3 4">
    <name type="scientific">Marinobacterium lutimaris</name>
    <dbReference type="NCBI Taxonomy" id="568106"/>
    <lineage>
        <taxon>Bacteria</taxon>
        <taxon>Pseudomonadati</taxon>
        <taxon>Pseudomonadota</taxon>
        <taxon>Gammaproteobacteria</taxon>
        <taxon>Oceanospirillales</taxon>
        <taxon>Oceanospirillaceae</taxon>
        <taxon>Marinobacterium</taxon>
    </lineage>
</organism>
<dbReference type="InterPro" id="IPR050902">
    <property type="entry name" value="ABC_Transporter_SBP"/>
</dbReference>
<proteinExistence type="predicted"/>
<evidence type="ECO:0000313" key="4">
    <source>
        <dbReference type="Proteomes" id="UP000236745"/>
    </source>
</evidence>
<evidence type="ECO:0000313" key="3">
    <source>
        <dbReference type="EMBL" id="SEG30339.1"/>
    </source>
</evidence>
<sequence length="378" mass="41124">MSRLSAVLALVAGCLFSSLTLATEYPVTLTDLAGREVTLPAEPERIILQDGRDLMSLAVLDRESPFARVVAWNNLVARNDEKLWQQMLEKWPQARDIMDMKFGDGGEMNLETVLAKEPDLVLIQLRSKPALEQAGVLDMLAKVNVPVLFVDLAEDPVAGATESMALMGKALNRESEAKAFNDFVAEHLEGVKTRVAKALADGREPASVFVEAHAGVGGNNDCCFTHADFGWGALIAAAGGHNVGLDLLDGDTATIAMEKVLAMEPDIYVMTGSQWSRANSIALPFGYDIDPANIQAAFEGLLARPGFSELRAAKEGQVYGLYHQFYNHPYNVIAIEALAKDFYPQAFADLDPMQSYRDLMAMTELSADGITLFAKVDH</sequence>
<dbReference type="SUPFAM" id="SSF53807">
    <property type="entry name" value="Helical backbone' metal receptor"/>
    <property type="match status" value="1"/>
</dbReference>
<dbReference type="PANTHER" id="PTHR30535">
    <property type="entry name" value="VITAMIN B12-BINDING PROTEIN"/>
    <property type="match status" value="1"/>
</dbReference>
<keyword evidence="4" id="KW-1185">Reference proteome</keyword>
<dbReference type="PROSITE" id="PS50983">
    <property type="entry name" value="FE_B12_PBP"/>
    <property type="match status" value="1"/>
</dbReference>
<dbReference type="EMBL" id="FNVQ01000001">
    <property type="protein sequence ID" value="SEG30339.1"/>
    <property type="molecule type" value="Genomic_DNA"/>
</dbReference>
<gene>
    <name evidence="3" type="ORF">SAMN05444390_1011984</name>
</gene>
<accession>A0A1H5Z167</accession>
<dbReference type="AlphaFoldDB" id="A0A1H5Z167"/>
<name>A0A1H5Z167_9GAMM</name>
<evidence type="ECO:0000259" key="2">
    <source>
        <dbReference type="PROSITE" id="PS50983"/>
    </source>
</evidence>
<dbReference type="OrthoDB" id="9775594at2"/>